<sequence length="404" mass="45735">MKRKRGESSQSTRVDSSDSEKEMKPPEADADPFYVPQSLNPRLTIFGLFGPRWDSIRPRFPALKDLSTVNDIPPLDIPLVSLPPSYHKRLMENARPWIDAYMSRDLFSQASSGYHMKLFEAWFTPILGAFRGCLHDVPSEGDNIAHRIVMPLTEGTVLLVLEEDVKANTVENKLAKVISKVESAYQENLDQRPFHPGLPVYAVEVGRHHVRLLSFNGIDFKLLQMYTSWTPLAPREKLWQIMGEVSEYLFSVLLDSFMSYNDAFIAYAEIRGRTRFTPGDGMPAFTLEDLIAQVHRTRLARDVMTSVDISTGSSWERDTRRGMDFFEDGIANNPLAWRWTMATEDHSLVDAMALLREGKLIRQGQLTLGTHGRANLVQEPALENPHGEIRPGTDPPPEDVKAIT</sequence>
<gene>
    <name evidence="2" type="ORF">PHLCEN_2v13043</name>
</gene>
<comment type="caution">
    <text evidence="2">The sequence shown here is derived from an EMBL/GenBank/DDBJ whole genome shotgun (WGS) entry which is preliminary data.</text>
</comment>
<protein>
    <submittedName>
        <fullName evidence="2">Uncharacterized protein</fullName>
    </submittedName>
</protein>
<evidence type="ECO:0000313" key="3">
    <source>
        <dbReference type="Proteomes" id="UP000186601"/>
    </source>
</evidence>
<evidence type="ECO:0000313" key="2">
    <source>
        <dbReference type="EMBL" id="PSR71074.1"/>
    </source>
</evidence>
<proteinExistence type="predicted"/>
<name>A0A2R6NFA9_9APHY</name>
<reference evidence="2 3" key="1">
    <citation type="submission" date="2018-02" db="EMBL/GenBank/DDBJ databases">
        <title>Genome sequence of the basidiomycete white-rot fungus Phlebia centrifuga.</title>
        <authorList>
            <person name="Granchi Z."/>
            <person name="Peng M."/>
            <person name="de Vries R.P."/>
            <person name="Hilden K."/>
            <person name="Makela M.R."/>
            <person name="Grigoriev I."/>
            <person name="Riley R."/>
        </authorList>
    </citation>
    <scope>NUCLEOTIDE SEQUENCE [LARGE SCALE GENOMIC DNA]</scope>
    <source>
        <strain evidence="2 3">FBCC195</strain>
    </source>
</reference>
<feature type="region of interest" description="Disordered" evidence="1">
    <location>
        <begin position="380"/>
        <end position="404"/>
    </location>
</feature>
<dbReference type="OrthoDB" id="3248548at2759"/>
<dbReference type="Proteomes" id="UP000186601">
    <property type="component" value="Unassembled WGS sequence"/>
</dbReference>
<feature type="region of interest" description="Disordered" evidence="1">
    <location>
        <begin position="1"/>
        <end position="34"/>
    </location>
</feature>
<evidence type="ECO:0000256" key="1">
    <source>
        <dbReference type="SAM" id="MobiDB-lite"/>
    </source>
</evidence>
<keyword evidence="3" id="KW-1185">Reference proteome</keyword>
<accession>A0A2R6NFA9</accession>
<feature type="compositionally biased region" description="Basic and acidic residues" evidence="1">
    <location>
        <begin position="15"/>
        <end position="27"/>
    </location>
</feature>
<dbReference type="EMBL" id="MLYV02001295">
    <property type="protein sequence ID" value="PSR71074.1"/>
    <property type="molecule type" value="Genomic_DNA"/>
</dbReference>
<organism evidence="2 3">
    <name type="scientific">Hermanssonia centrifuga</name>
    <dbReference type="NCBI Taxonomy" id="98765"/>
    <lineage>
        <taxon>Eukaryota</taxon>
        <taxon>Fungi</taxon>
        <taxon>Dikarya</taxon>
        <taxon>Basidiomycota</taxon>
        <taxon>Agaricomycotina</taxon>
        <taxon>Agaricomycetes</taxon>
        <taxon>Polyporales</taxon>
        <taxon>Meruliaceae</taxon>
        <taxon>Hermanssonia</taxon>
    </lineage>
</organism>
<dbReference type="AlphaFoldDB" id="A0A2R6NFA9"/>